<dbReference type="PANTHER" id="PTHR30273">
    <property type="entry name" value="PERIPLASMIC SIGNAL SENSOR AND SIGMA FACTOR ACTIVATOR FECR-RELATED"/>
    <property type="match status" value="1"/>
</dbReference>
<evidence type="ECO:0000259" key="1">
    <source>
        <dbReference type="Pfam" id="PF04773"/>
    </source>
</evidence>
<accession>A0A157SAN6</accession>
<dbReference type="InterPro" id="IPR032623">
    <property type="entry name" value="FecR_N"/>
</dbReference>
<evidence type="ECO:0000313" key="3">
    <source>
        <dbReference type="EMBL" id="SAI67478.1"/>
    </source>
</evidence>
<protein>
    <submittedName>
        <fullName evidence="3">Regulator of iron dicitrate transport</fullName>
    </submittedName>
</protein>
<dbReference type="GO" id="GO:0016989">
    <property type="term" value="F:sigma factor antagonist activity"/>
    <property type="evidence" value="ECO:0007669"/>
    <property type="project" value="TreeGrafter"/>
</dbReference>
<sequence length="340" mass="37398">MPATAQPSGIDMPIPPHVRRQAANWVVALQSDDATDDTLARWRQWREGHPDHERAWQRIESFGSRLAGLPSPLAHAALAAPNREGRRRAVKALAGLFVVGGTAWWLDDATPWRPWTADRSTGIGERAEVRLADGTLVQMNAGSAIDVHFSAQARVVRLLAGEILVTTSQDPLGDAESGRARPFLVDTPQGRLRALGTRFCLHLPDRSEDGDCQVAVFDGAVEIRPVRGDDRPLILYAGQRGYFNRDVAVQDGLADDGDLAWLQGMIVARDMPLQGFLSRLSQYRRGWVDCDPAVAALRVSGTYPLSDTDRILDMLAATLPVRVQFTTRYWVTVKPAQRGA</sequence>
<dbReference type="Proteomes" id="UP000076848">
    <property type="component" value="Unassembled WGS sequence"/>
</dbReference>
<gene>
    <name evidence="3" type="primary">fecR_1</name>
    <name evidence="3" type="ORF">SAMEA3906486_01538</name>
</gene>
<dbReference type="RefSeq" id="WP_066125281.1">
    <property type="nucleotide sequence ID" value="NZ_FKIF01000002.1"/>
</dbReference>
<keyword evidence="4" id="KW-1185">Reference proteome</keyword>
<dbReference type="OrthoDB" id="1100567at2"/>
<dbReference type="Pfam" id="PF04773">
    <property type="entry name" value="FecR"/>
    <property type="match status" value="1"/>
</dbReference>
<dbReference type="InterPro" id="IPR006860">
    <property type="entry name" value="FecR"/>
</dbReference>
<feature type="domain" description="FecR N-terminal" evidence="2">
    <location>
        <begin position="20"/>
        <end position="61"/>
    </location>
</feature>
<dbReference type="PANTHER" id="PTHR30273:SF2">
    <property type="entry name" value="PROTEIN FECR"/>
    <property type="match status" value="1"/>
</dbReference>
<dbReference type="Pfam" id="PF16220">
    <property type="entry name" value="DUF4880"/>
    <property type="match status" value="1"/>
</dbReference>
<dbReference type="AlphaFoldDB" id="A0A157SAN6"/>
<name>A0A157SAN6_9BORD</name>
<evidence type="ECO:0000259" key="2">
    <source>
        <dbReference type="Pfam" id="PF16220"/>
    </source>
</evidence>
<reference evidence="3 4" key="1">
    <citation type="submission" date="2016-04" db="EMBL/GenBank/DDBJ databases">
        <authorList>
            <consortium name="Pathogen Informatics"/>
        </authorList>
    </citation>
    <scope>NUCLEOTIDE SEQUENCE [LARGE SCALE GENOMIC DNA]</scope>
    <source>
        <strain evidence="3 4">H050680373</strain>
    </source>
</reference>
<evidence type="ECO:0000313" key="4">
    <source>
        <dbReference type="Proteomes" id="UP000076848"/>
    </source>
</evidence>
<dbReference type="Gene3D" id="2.60.120.1440">
    <property type="match status" value="1"/>
</dbReference>
<dbReference type="InterPro" id="IPR012373">
    <property type="entry name" value="Ferrdict_sens_TM"/>
</dbReference>
<dbReference type="PIRSF" id="PIRSF018266">
    <property type="entry name" value="FecR"/>
    <property type="match status" value="1"/>
</dbReference>
<dbReference type="EMBL" id="FKIF01000002">
    <property type="protein sequence ID" value="SAI67478.1"/>
    <property type="molecule type" value="Genomic_DNA"/>
</dbReference>
<feature type="domain" description="FecR protein" evidence="1">
    <location>
        <begin position="120"/>
        <end position="222"/>
    </location>
</feature>
<dbReference type="STRING" id="288768.SAMEA3906486_01538"/>
<organism evidence="3 4">
    <name type="scientific">Bordetella ansorpii</name>
    <dbReference type="NCBI Taxonomy" id="288768"/>
    <lineage>
        <taxon>Bacteria</taxon>
        <taxon>Pseudomonadati</taxon>
        <taxon>Pseudomonadota</taxon>
        <taxon>Betaproteobacteria</taxon>
        <taxon>Burkholderiales</taxon>
        <taxon>Alcaligenaceae</taxon>
        <taxon>Bordetella</taxon>
    </lineage>
</organism>
<proteinExistence type="predicted"/>